<sequence>MHSRAPVRALAIRGRAARAPPRPDAGAPPRTSDPSARPSPLIQSPRHIHRLPHRRFHQPNIAASLHNTRIDESDMQGFRATAGPPNASRNAPCGERAPDGHQTSQHARIEDQYPQVSAHLRQRTRLTTYPLVAATGNTRKNSHAATHTASTP</sequence>
<evidence type="ECO:0000256" key="1">
    <source>
        <dbReference type="SAM" id="MobiDB-lite"/>
    </source>
</evidence>
<organism evidence="2 3">
    <name type="scientific">Trichocladium antarcticum</name>
    <dbReference type="NCBI Taxonomy" id="1450529"/>
    <lineage>
        <taxon>Eukaryota</taxon>
        <taxon>Fungi</taxon>
        <taxon>Dikarya</taxon>
        <taxon>Ascomycota</taxon>
        <taxon>Pezizomycotina</taxon>
        <taxon>Sordariomycetes</taxon>
        <taxon>Sordariomycetidae</taxon>
        <taxon>Sordariales</taxon>
        <taxon>Chaetomiaceae</taxon>
        <taxon>Trichocladium</taxon>
    </lineage>
</organism>
<keyword evidence="3" id="KW-1185">Reference proteome</keyword>
<accession>A0AAN6UEU8</accession>
<feature type="compositionally biased region" description="Low complexity" evidence="1">
    <location>
        <begin position="13"/>
        <end position="30"/>
    </location>
</feature>
<reference evidence="2" key="1">
    <citation type="journal article" date="2023" name="Mol. Phylogenet. Evol.">
        <title>Genome-scale phylogeny and comparative genomics of the fungal order Sordariales.</title>
        <authorList>
            <person name="Hensen N."/>
            <person name="Bonometti L."/>
            <person name="Westerberg I."/>
            <person name="Brannstrom I.O."/>
            <person name="Guillou S."/>
            <person name="Cros-Aarteil S."/>
            <person name="Calhoun S."/>
            <person name="Haridas S."/>
            <person name="Kuo A."/>
            <person name="Mondo S."/>
            <person name="Pangilinan J."/>
            <person name="Riley R."/>
            <person name="LaButti K."/>
            <person name="Andreopoulos B."/>
            <person name="Lipzen A."/>
            <person name="Chen C."/>
            <person name="Yan M."/>
            <person name="Daum C."/>
            <person name="Ng V."/>
            <person name="Clum A."/>
            <person name="Steindorff A."/>
            <person name="Ohm R.A."/>
            <person name="Martin F."/>
            <person name="Silar P."/>
            <person name="Natvig D.O."/>
            <person name="Lalanne C."/>
            <person name="Gautier V."/>
            <person name="Ament-Velasquez S.L."/>
            <person name="Kruys A."/>
            <person name="Hutchinson M.I."/>
            <person name="Powell A.J."/>
            <person name="Barry K."/>
            <person name="Miller A.N."/>
            <person name="Grigoriev I.V."/>
            <person name="Debuchy R."/>
            <person name="Gladieux P."/>
            <person name="Hiltunen Thoren M."/>
            <person name="Johannesson H."/>
        </authorList>
    </citation>
    <scope>NUCLEOTIDE SEQUENCE</scope>
    <source>
        <strain evidence="2">CBS 123565</strain>
    </source>
</reference>
<protein>
    <submittedName>
        <fullName evidence="2">Uncharacterized protein</fullName>
    </submittedName>
</protein>
<dbReference type="EMBL" id="MU853422">
    <property type="protein sequence ID" value="KAK4131640.1"/>
    <property type="molecule type" value="Genomic_DNA"/>
</dbReference>
<gene>
    <name evidence="2" type="ORF">BT67DRAFT_144330</name>
</gene>
<feature type="compositionally biased region" description="Basic residues" evidence="1">
    <location>
        <begin position="46"/>
        <end position="56"/>
    </location>
</feature>
<comment type="caution">
    <text evidence="2">The sequence shown here is derived from an EMBL/GenBank/DDBJ whole genome shotgun (WGS) entry which is preliminary data.</text>
</comment>
<feature type="region of interest" description="Disordered" evidence="1">
    <location>
        <begin position="75"/>
        <end position="111"/>
    </location>
</feature>
<name>A0AAN6UEU8_9PEZI</name>
<evidence type="ECO:0000313" key="3">
    <source>
        <dbReference type="Proteomes" id="UP001304895"/>
    </source>
</evidence>
<proteinExistence type="predicted"/>
<dbReference type="AlphaFoldDB" id="A0AAN6UEU8"/>
<feature type="region of interest" description="Disordered" evidence="1">
    <location>
        <begin position="1"/>
        <end position="56"/>
    </location>
</feature>
<evidence type="ECO:0000313" key="2">
    <source>
        <dbReference type="EMBL" id="KAK4131640.1"/>
    </source>
</evidence>
<reference evidence="2" key="2">
    <citation type="submission" date="2023-05" db="EMBL/GenBank/DDBJ databases">
        <authorList>
            <consortium name="Lawrence Berkeley National Laboratory"/>
            <person name="Steindorff A."/>
            <person name="Hensen N."/>
            <person name="Bonometti L."/>
            <person name="Westerberg I."/>
            <person name="Brannstrom I.O."/>
            <person name="Guillou S."/>
            <person name="Cros-Aarteil S."/>
            <person name="Calhoun S."/>
            <person name="Haridas S."/>
            <person name="Kuo A."/>
            <person name="Mondo S."/>
            <person name="Pangilinan J."/>
            <person name="Riley R."/>
            <person name="Labutti K."/>
            <person name="Andreopoulos B."/>
            <person name="Lipzen A."/>
            <person name="Chen C."/>
            <person name="Yanf M."/>
            <person name="Daum C."/>
            <person name="Ng V."/>
            <person name="Clum A."/>
            <person name="Ohm R."/>
            <person name="Martin F."/>
            <person name="Silar P."/>
            <person name="Natvig D."/>
            <person name="Lalanne C."/>
            <person name="Gautier V."/>
            <person name="Ament-Velasquez S.L."/>
            <person name="Kruys A."/>
            <person name="Hutchinson M.I."/>
            <person name="Powell A.J."/>
            <person name="Barry K."/>
            <person name="Miller A.N."/>
            <person name="Grigoriev I.V."/>
            <person name="Debuchy R."/>
            <person name="Gladieux P."/>
            <person name="Thoren M.H."/>
            <person name="Johannesson H."/>
        </authorList>
    </citation>
    <scope>NUCLEOTIDE SEQUENCE</scope>
    <source>
        <strain evidence="2">CBS 123565</strain>
    </source>
</reference>
<dbReference type="Proteomes" id="UP001304895">
    <property type="component" value="Unassembled WGS sequence"/>
</dbReference>